<dbReference type="Proteomes" id="UP000182993">
    <property type="component" value="Plasmid pTB1"/>
</dbReference>
<reference evidence="2" key="1">
    <citation type="submission" date="2016-06" db="EMBL/GenBank/DDBJ databases">
        <title>Whole genome sequencing of Thermus brockianus strain GE-1.</title>
        <authorList>
            <person name="Schaefers C."/>
            <person name="Blank S."/>
            <person name="Wiebusch S."/>
            <person name="Elleuche S."/>
            <person name="Antranikian G."/>
        </authorList>
    </citation>
    <scope>NUCLEOTIDE SEQUENCE [LARGE SCALE GENOMIC DNA]</scope>
    <source>
        <strain evidence="2">GE-1</strain>
        <plasmid evidence="2">ptb1</plasmid>
    </source>
</reference>
<geneLocation type="plasmid" evidence="2">
    <name>ptb1</name>
</geneLocation>
<evidence type="ECO:0000313" key="1">
    <source>
        <dbReference type="EMBL" id="APD10368.1"/>
    </source>
</evidence>
<dbReference type="KEGG" id="tbc:A0O31_02343"/>
<proteinExistence type="predicted"/>
<protein>
    <submittedName>
        <fullName evidence="1">Uncharacterized protein</fullName>
    </submittedName>
</protein>
<sequence length="102" mass="11541">MLFPDRVYRGFIPWEQVYFHGLKPHLLVGSGKFIHEVNLTPASLHDLASSLPLPLDLPEGAELYLDGGYEHHLHEDLFREAQGIVSMGIRRENRGRDVPTGP</sequence>
<gene>
    <name evidence="1" type="ORF">A0O31_02343</name>
</gene>
<accession>A0A1J0LVZ3</accession>
<dbReference type="EMBL" id="CP016313">
    <property type="protein sequence ID" value="APD10368.1"/>
    <property type="molecule type" value="Genomic_DNA"/>
</dbReference>
<organism evidence="1 2">
    <name type="scientific">Thermus brockianus</name>
    <dbReference type="NCBI Taxonomy" id="56956"/>
    <lineage>
        <taxon>Bacteria</taxon>
        <taxon>Thermotogati</taxon>
        <taxon>Deinococcota</taxon>
        <taxon>Deinococci</taxon>
        <taxon>Thermales</taxon>
        <taxon>Thermaceae</taxon>
        <taxon>Thermus</taxon>
    </lineage>
</organism>
<evidence type="ECO:0000313" key="2">
    <source>
        <dbReference type="Proteomes" id="UP000182993"/>
    </source>
</evidence>
<keyword evidence="1" id="KW-0614">Plasmid</keyword>
<name>A0A1J0LVZ3_THEBO</name>
<dbReference type="AlphaFoldDB" id="A0A1J0LVZ3"/>